<gene>
    <name evidence="1" type="ORF">Vadar_024282</name>
</gene>
<dbReference type="Proteomes" id="UP000828048">
    <property type="component" value="Chromosome 8"/>
</dbReference>
<evidence type="ECO:0000313" key="2">
    <source>
        <dbReference type="Proteomes" id="UP000828048"/>
    </source>
</evidence>
<reference evidence="1 2" key="1">
    <citation type="journal article" date="2021" name="Hortic Res">
        <title>High-quality reference genome and annotation aids understanding of berry development for evergreen blueberry (Vaccinium darrowii).</title>
        <authorList>
            <person name="Yu J."/>
            <person name="Hulse-Kemp A.M."/>
            <person name="Babiker E."/>
            <person name="Staton M."/>
        </authorList>
    </citation>
    <scope>NUCLEOTIDE SEQUENCE [LARGE SCALE GENOMIC DNA]</scope>
    <source>
        <strain evidence="2">cv. NJ 8807/NJ 8810</strain>
        <tissue evidence="1">Young leaf</tissue>
    </source>
</reference>
<evidence type="ECO:0000313" key="1">
    <source>
        <dbReference type="EMBL" id="KAH7852391.1"/>
    </source>
</evidence>
<protein>
    <submittedName>
        <fullName evidence="1">Uncharacterized protein</fullName>
    </submittedName>
</protein>
<keyword evidence="2" id="KW-1185">Reference proteome</keyword>
<accession>A0ACB7YG49</accession>
<proteinExistence type="predicted"/>
<comment type="caution">
    <text evidence="1">The sequence shown here is derived from an EMBL/GenBank/DDBJ whole genome shotgun (WGS) entry which is preliminary data.</text>
</comment>
<dbReference type="EMBL" id="CM037158">
    <property type="protein sequence ID" value="KAH7852391.1"/>
    <property type="molecule type" value="Genomic_DNA"/>
</dbReference>
<name>A0ACB7YG49_9ERIC</name>
<organism evidence="1 2">
    <name type="scientific">Vaccinium darrowii</name>
    <dbReference type="NCBI Taxonomy" id="229202"/>
    <lineage>
        <taxon>Eukaryota</taxon>
        <taxon>Viridiplantae</taxon>
        <taxon>Streptophyta</taxon>
        <taxon>Embryophyta</taxon>
        <taxon>Tracheophyta</taxon>
        <taxon>Spermatophyta</taxon>
        <taxon>Magnoliopsida</taxon>
        <taxon>eudicotyledons</taxon>
        <taxon>Gunneridae</taxon>
        <taxon>Pentapetalae</taxon>
        <taxon>asterids</taxon>
        <taxon>Ericales</taxon>
        <taxon>Ericaceae</taxon>
        <taxon>Vaccinioideae</taxon>
        <taxon>Vaccinieae</taxon>
        <taxon>Vaccinium</taxon>
    </lineage>
</organism>
<sequence>MASYNGMRAKPPLFTLFVDNIPDKLDQSWLVTTFSKFGIVKDAFIPAKKSRRGSRFGFVRYDCSVSAGVAVHRANGMRIWNYKLHVKMASFDPENKKNGTWKLIDATRTREDSQKNPMEYWTLQEIWSLETNEIVTKSMVFVSDSLSDEK</sequence>